<gene>
    <name evidence="5" type="ORF">FHS74_000465</name>
</gene>
<dbReference type="GO" id="GO:0046872">
    <property type="term" value="F:metal ion binding"/>
    <property type="evidence" value="ECO:0007669"/>
    <property type="project" value="UniProtKB-KW"/>
</dbReference>
<proteinExistence type="inferred from homology"/>
<comment type="caution">
    <text evidence="5">The sequence shown here is derived from an EMBL/GenBank/DDBJ whole genome shotgun (WGS) entry which is preliminary data.</text>
</comment>
<dbReference type="SUPFAM" id="SSF100950">
    <property type="entry name" value="NagB/RpiA/CoA transferase-like"/>
    <property type="match status" value="1"/>
</dbReference>
<name>A0A7X0AUI4_9PROT</name>
<dbReference type="RefSeq" id="WP_343066835.1">
    <property type="nucleotide sequence ID" value="NZ_JACIIZ010000001.1"/>
</dbReference>
<dbReference type="GO" id="GO:0009396">
    <property type="term" value="P:folic acid-containing compound biosynthetic process"/>
    <property type="evidence" value="ECO:0007669"/>
    <property type="project" value="TreeGrafter"/>
</dbReference>
<comment type="similarity">
    <text evidence="1 4">Belongs to the 5-formyltetrahydrofolate cyclo-ligase family.</text>
</comment>
<keyword evidence="4" id="KW-0460">Magnesium</keyword>
<dbReference type="EMBL" id="JACIIZ010000001">
    <property type="protein sequence ID" value="MBB6249932.1"/>
    <property type="molecule type" value="Genomic_DNA"/>
</dbReference>
<comment type="catalytic activity">
    <reaction evidence="4">
        <text>(6S)-5-formyl-5,6,7,8-tetrahydrofolate + ATP = (6R)-5,10-methenyltetrahydrofolate + ADP + phosphate</text>
        <dbReference type="Rhea" id="RHEA:10488"/>
        <dbReference type="ChEBI" id="CHEBI:30616"/>
        <dbReference type="ChEBI" id="CHEBI:43474"/>
        <dbReference type="ChEBI" id="CHEBI:57455"/>
        <dbReference type="ChEBI" id="CHEBI:57457"/>
        <dbReference type="ChEBI" id="CHEBI:456216"/>
        <dbReference type="EC" id="6.3.3.2"/>
    </reaction>
</comment>
<evidence type="ECO:0000256" key="4">
    <source>
        <dbReference type="RuleBase" id="RU361279"/>
    </source>
</evidence>
<reference evidence="5 6" key="1">
    <citation type="submission" date="2020-08" db="EMBL/GenBank/DDBJ databases">
        <title>Genomic Encyclopedia of Type Strains, Phase IV (KMG-IV): sequencing the most valuable type-strain genomes for metagenomic binning, comparative biology and taxonomic classification.</title>
        <authorList>
            <person name="Goeker M."/>
        </authorList>
    </citation>
    <scope>NUCLEOTIDE SEQUENCE [LARGE SCALE GENOMIC DNA]</scope>
    <source>
        <strain evidence="5 6">DSM 22198</strain>
    </source>
</reference>
<dbReference type="GO" id="GO:0005524">
    <property type="term" value="F:ATP binding"/>
    <property type="evidence" value="ECO:0007669"/>
    <property type="project" value="UniProtKB-KW"/>
</dbReference>
<dbReference type="AlphaFoldDB" id="A0A7X0AUI4"/>
<dbReference type="EC" id="6.3.3.2" evidence="4"/>
<dbReference type="InterPro" id="IPR002698">
    <property type="entry name" value="FTHF_cligase"/>
</dbReference>
<dbReference type="PANTHER" id="PTHR23407">
    <property type="entry name" value="ATPASE INHIBITOR/5-FORMYLTETRAHYDROFOLATE CYCLO-LIGASE"/>
    <property type="match status" value="1"/>
</dbReference>
<keyword evidence="2 4" id="KW-0547">Nucleotide-binding</keyword>
<keyword evidence="3 4" id="KW-0067">ATP-binding</keyword>
<dbReference type="GO" id="GO:0035999">
    <property type="term" value="P:tetrahydrofolate interconversion"/>
    <property type="evidence" value="ECO:0007669"/>
    <property type="project" value="TreeGrafter"/>
</dbReference>
<keyword evidence="4" id="KW-0479">Metal-binding</keyword>
<evidence type="ECO:0000256" key="3">
    <source>
        <dbReference type="ARBA" id="ARBA00022840"/>
    </source>
</evidence>
<evidence type="ECO:0000313" key="5">
    <source>
        <dbReference type="EMBL" id="MBB6249932.1"/>
    </source>
</evidence>
<accession>A0A7X0AUI4</accession>
<evidence type="ECO:0000313" key="6">
    <source>
        <dbReference type="Proteomes" id="UP000539175"/>
    </source>
</evidence>
<keyword evidence="6" id="KW-1185">Reference proteome</keyword>
<dbReference type="InterPro" id="IPR024185">
    <property type="entry name" value="FTHF_cligase-like_sf"/>
</dbReference>
<dbReference type="PANTHER" id="PTHR23407:SF1">
    <property type="entry name" value="5-FORMYLTETRAHYDROFOLATE CYCLO-LIGASE"/>
    <property type="match status" value="1"/>
</dbReference>
<sequence>MTAAPSRTPAPAAIPGTASPGVASLDVPGAANAAAVEEVARAAKKAVRVSARRVRAALDLDRAAAAKAMADNFLTALPKITDGLAPVGLTIAFYWPMGDEIDPRPLMHRAVATGVKGALPVCQAKGQPLLFRRWRPGTLLAPDSMGVPAPMAEALPGAEGPDGGAIVPDVVLVPLLAFDRRGARLGYGAGFYDRTLAALRRQRAIQAVGIAFADQELDKVPCDAHDQGLDWIVTERYAVRAGQRRKR</sequence>
<dbReference type="Gene3D" id="3.40.50.10420">
    <property type="entry name" value="NagB/RpiA/CoA transferase-like"/>
    <property type="match status" value="1"/>
</dbReference>
<dbReference type="GO" id="GO:0030272">
    <property type="term" value="F:5-formyltetrahydrofolate cyclo-ligase activity"/>
    <property type="evidence" value="ECO:0007669"/>
    <property type="project" value="UniProtKB-EC"/>
</dbReference>
<protein>
    <recommendedName>
        <fullName evidence="4">5-formyltetrahydrofolate cyclo-ligase</fullName>
        <ecNumber evidence="4">6.3.3.2</ecNumber>
    </recommendedName>
</protein>
<keyword evidence="5" id="KW-0436">Ligase</keyword>
<comment type="cofactor">
    <cofactor evidence="4">
        <name>Mg(2+)</name>
        <dbReference type="ChEBI" id="CHEBI:18420"/>
    </cofactor>
</comment>
<dbReference type="NCBIfam" id="TIGR02727">
    <property type="entry name" value="MTHFS_bact"/>
    <property type="match status" value="1"/>
</dbReference>
<dbReference type="Proteomes" id="UP000539175">
    <property type="component" value="Unassembled WGS sequence"/>
</dbReference>
<dbReference type="Pfam" id="PF01812">
    <property type="entry name" value="5-FTHF_cyc-lig"/>
    <property type="match status" value="1"/>
</dbReference>
<dbReference type="InterPro" id="IPR037171">
    <property type="entry name" value="NagB/RpiA_transferase-like"/>
</dbReference>
<organism evidence="5 6">
    <name type="scientific">Nitrospirillum iridis</name>
    <dbReference type="NCBI Taxonomy" id="765888"/>
    <lineage>
        <taxon>Bacteria</taxon>
        <taxon>Pseudomonadati</taxon>
        <taxon>Pseudomonadota</taxon>
        <taxon>Alphaproteobacteria</taxon>
        <taxon>Rhodospirillales</taxon>
        <taxon>Azospirillaceae</taxon>
        <taxon>Nitrospirillum</taxon>
    </lineage>
</organism>
<evidence type="ECO:0000256" key="1">
    <source>
        <dbReference type="ARBA" id="ARBA00010638"/>
    </source>
</evidence>
<evidence type="ECO:0000256" key="2">
    <source>
        <dbReference type="ARBA" id="ARBA00022741"/>
    </source>
</evidence>